<dbReference type="EMBL" id="JBBBNY010000004">
    <property type="protein sequence ID" value="MEI7036697.1"/>
    <property type="molecule type" value="Genomic_DNA"/>
</dbReference>
<accession>A0ABU8JAX1</accession>
<dbReference type="RefSeq" id="WP_336807322.1">
    <property type="nucleotide sequence ID" value="NZ_JBBBNY010000004.1"/>
</dbReference>
<name>A0ABU8JAX1_9GAMM</name>
<keyword evidence="2" id="KW-1185">Reference proteome</keyword>
<comment type="caution">
    <text evidence="1">The sequence shown here is derived from an EMBL/GenBank/DDBJ whole genome shotgun (WGS) entry which is preliminary data.</text>
</comment>
<sequence length="401" mass="43349">MDAKWFLTFLELSPEADERAIKRAYAARLKRIDPTRDLEGFAQLRQAYEAALRWLATQPPRPTAAADGSHPLADGAPSFNLRLPPTMRQATASATVVVPQPAAPHQARTAMEALARALDTGASAPEVLAEQLAHLHGGHLDAATQFECMLIDALAQGRLPDRAALFEAACQGLGWMDVTRLAQLGARGRWIEGVLAEEPAWRAQVRQLAGANWFEWIGQRQHGSVPRELASQWPCVVLLSRRCPQQLRLRLSPATLSAWQAAFDALPALDRDLAETYAGLPSPAAFRQARPRVTESRRGSPVWAILAGSLFVLNFLGTLGGHSGLPASAPASAPAATVQPSLFTGTLCSRINAALHMPGAPQPRDARDRSQLADAVRRCIVTGHWRALPDPQLRALGIGRP</sequence>
<evidence type="ECO:0008006" key="3">
    <source>
        <dbReference type="Google" id="ProtNLM"/>
    </source>
</evidence>
<protein>
    <recommendedName>
        <fullName evidence="3">J domain-containing protein</fullName>
    </recommendedName>
</protein>
<gene>
    <name evidence="1" type="ORF">WAT24_08010</name>
</gene>
<evidence type="ECO:0000313" key="2">
    <source>
        <dbReference type="Proteomes" id="UP001381174"/>
    </source>
</evidence>
<dbReference type="Proteomes" id="UP001381174">
    <property type="component" value="Unassembled WGS sequence"/>
</dbReference>
<evidence type="ECO:0000313" key="1">
    <source>
        <dbReference type="EMBL" id="MEI7036697.1"/>
    </source>
</evidence>
<proteinExistence type="predicted"/>
<organism evidence="1 2">
    <name type="scientific">Fulvimonas yonginensis</name>
    <dbReference type="NCBI Taxonomy" id="1495200"/>
    <lineage>
        <taxon>Bacteria</taxon>
        <taxon>Pseudomonadati</taxon>
        <taxon>Pseudomonadota</taxon>
        <taxon>Gammaproteobacteria</taxon>
        <taxon>Lysobacterales</taxon>
        <taxon>Rhodanobacteraceae</taxon>
        <taxon>Fulvimonas</taxon>
    </lineage>
</organism>
<reference evidence="1 2" key="1">
    <citation type="journal article" date="2014" name="Int. J. Syst. Evol. Microbiol.">
        <title>Fulvimonas yonginensis sp. nov., isolated from greenhouse soil, and emended description of the genus Fulvimonas.</title>
        <authorList>
            <person name="Ahn J.H."/>
            <person name="Kim S.J."/>
            <person name="Weon H.Y."/>
            <person name="Hong S.B."/>
            <person name="Seok S.J."/>
            <person name="Kwon S.W."/>
        </authorList>
    </citation>
    <scope>NUCLEOTIDE SEQUENCE [LARGE SCALE GENOMIC DNA]</scope>
    <source>
        <strain evidence="1 2">KACC 16952</strain>
    </source>
</reference>